<dbReference type="EMBL" id="KZ308203">
    <property type="protein sequence ID" value="KAG8224607.1"/>
    <property type="molecule type" value="Genomic_DNA"/>
</dbReference>
<evidence type="ECO:0000313" key="2">
    <source>
        <dbReference type="EMBL" id="KAG8224607.1"/>
    </source>
</evidence>
<proteinExistence type="predicted"/>
<dbReference type="Gene3D" id="6.10.250.1380">
    <property type="match status" value="1"/>
</dbReference>
<accession>A0A8K0JZ39</accession>
<reference evidence="2" key="2">
    <citation type="submission" date="2017-10" db="EMBL/GenBank/DDBJ databases">
        <title>Ladona fulva Genome sequencing and assembly.</title>
        <authorList>
            <person name="Murali S."/>
            <person name="Richards S."/>
            <person name="Bandaranaike D."/>
            <person name="Bellair M."/>
            <person name="Blankenburg K."/>
            <person name="Chao H."/>
            <person name="Dinh H."/>
            <person name="Doddapaneni H."/>
            <person name="Dugan-Rocha S."/>
            <person name="Elkadiri S."/>
            <person name="Gnanaolivu R."/>
            <person name="Hernandez B."/>
            <person name="Skinner E."/>
            <person name="Javaid M."/>
            <person name="Lee S."/>
            <person name="Li M."/>
            <person name="Ming W."/>
            <person name="Munidasa M."/>
            <person name="Muniz J."/>
            <person name="Nguyen L."/>
            <person name="Hughes D."/>
            <person name="Osuji N."/>
            <person name="Pu L.-L."/>
            <person name="Puazo M."/>
            <person name="Qu C."/>
            <person name="Quiroz J."/>
            <person name="Raj R."/>
            <person name="Weissenberger G."/>
            <person name="Xin Y."/>
            <person name="Zou X."/>
            <person name="Han Y."/>
            <person name="Worley K."/>
            <person name="Muzny D."/>
            <person name="Gibbs R."/>
        </authorList>
    </citation>
    <scope>NUCLEOTIDE SEQUENCE</scope>
    <source>
        <strain evidence="2">Sampled in the wild</strain>
    </source>
</reference>
<evidence type="ECO:0000256" key="1">
    <source>
        <dbReference type="SAM" id="Coils"/>
    </source>
</evidence>
<keyword evidence="1" id="KW-0175">Coiled coil</keyword>
<dbReference type="AlphaFoldDB" id="A0A8K0JZ39"/>
<reference evidence="2" key="1">
    <citation type="submission" date="2013-04" db="EMBL/GenBank/DDBJ databases">
        <authorList>
            <person name="Qu J."/>
            <person name="Murali S.C."/>
            <person name="Bandaranaike D."/>
            <person name="Bellair M."/>
            <person name="Blankenburg K."/>
            <person name="Chao H."/>
            <person name="Dinh H."/>
            <person name="Doddapaneni H."/>
            <person name="Downs B."/>
            <person name="Dugan-Rocha S."/>
            <person name="Elkadiri S."/>
            <person name="Gnanaolivu R.D."/>
            <person name="Hernandez B."/>
            <person name="Javaid M."/>
            <person name="Jayaseelan J.C."/>
            <person name="Lee S."/>
            <person name="Li M."/>
            <person name="Ming W."/>
            <person name="Munidasa M."/>
            <person name="Muniz J."/>
            <person name="Nguyen L."/>
            <person name="Ongeri F."/>
            <person name="Osuji N."/>
            <person name="Pu L.-L."/>
            <person name="Puazo M."/>
            <person name="Qu C."/>
            <person name="Quiroz J."/>
            <person name="Raj R."/>
            <person name="Weissenberger G."/>
            <person name="Xin Y."/>
            <person name="Zou X."/>
            <person name="Han Y."/>
            <person name="Richards S."/>
            <person name="Worley K."/>
            <person name="Muzny D."/>
            <person name="Gibbs R."/>
        </authorList>
    </citation>
    <scope>NUCLEOTIDE SEQUENCE</scope>
    <source>
        <strain evidence="2">Sampled in the wild</strain>
    </source>
</reference>
<protein>
    <recommendedName>
        <fullName evidence="4">Ska2 N-terminal domain-containing protein</fullName>
    </recommendedName>
</protein>
<sequence length="108" mass="12632">MEAAIVHLDHSIRNTENKLDSIHVQISEFENFSSETELGVLEQISVLKLLQSVSEVKQEYEKIRKEILEVQELQQQLARSLQTQVQFLQGRSKMLKEKILERINIEKT</sequence>
<dbReference type="Proteomes" id="UP000792457">
    <property type="component" value="Unassembled WGS sequence"/>
</dbReference>
<keyword evidence="3" id="KW-1185">Reference proteome</keyword>
<feature type="coiled-coil region" evidence="1">
    <location>
        <begin position="46"/>
        <end position="98"/>
    </location>
</feature>
<organism evidence="2 3">
    <name type="scientific">Ladona fulva</name>
    <name type="common">Scarce chaser dragonfly</name>
    <name type="synonym">Libellula fulva</name>
    <dbReference type="NCBI Taxonomy" id="123851"/>
    <lineage>
        <taxon>Eukaryota</taxon>
        <taxon>Metazoa</taxon>
        <taxon>Ecdysozoa</taxon>
        <taxon>Arthropoda</taxon>
        <taxon>Hexapoda</taxon>
        <taxon>Insecta</taxon>
        <taxon>Pterygota</taxon>
        <taxon>Palaeoptera</taxon>
        <taxon>Odonata</taxon>
        <taxon>Epiprocta</taxon>
        <taxon>Anisoptera</taxon>
        <taxon>Libelluloidea</taxon>
        <taxon>Libellulidae</taxon>
        <taxon>Ladona</taxon>
    </lineage>
</organism>
<evidence type="ECO:0008006" key="4">
    <source>
        <dbReference type="Google" id="ProtNLM"/>
    </source>
</evidence>
<comment type="caution">
    <text evidence="2">The sequence shown here is derived from an EMBL/GenBank/DDBJ whole genome shotgun (WGS) entry which is preliminary data.</text>
</comment>
<gene>
    <name evidence="2" type="ORF">J437_LFUL009176</name>
</gene>
<dbReference type="OrthoDB" id="8182512at2759"/>
<name>A0A8K0JZ39_LADFU</name>
<evidence type="ECO:0000313" key="3">
    <source>
        <dbReference type="Proteomes" id="UP000792457"/>
    </source>
</evidence>